<comment type="caution">
    <text evidence="1">The sequence shown here is derived from an EMBL/GenBank/DDBJ whole genome shotgun (WGS) entry which is preliminary data.</text>
</comment>
<dbReference type="EMBL" id="VFQE01000001">
    <property type="protein sequence ID" value="TQN42400.1"/>
    <property type="molecule type" value="Genomic_DNA"/>
</dbReference>
<protein>
    <submittedName>
        <fullName evidence="1">Uncharacterized protein</fullName>
    </submittedName>
</protein>
<organism evidence="1 2">
    <name type="scientific">Blastococcus colisei</name>
    <dbReference type="NCBI Taxonomy" id="1564162"/>
    <lineage>
        <taxon>Bacteria</taxon>
        <taxon>Bacillati</taxon>
        <taxon>Actinomycetota</taxon>
        <taxon>Actinomycetes</taxon>
        <taxon>Geodermatophilales</taxon>
        <taxon>Geodermatophilaceae</taxon>
        <taxon>Blastococcus</taxon>
    </lineage>
</organism>
<sequence>MIADLTFAVADHVFCGEVDDHTARTAVQLSDSGRLIC</sequence>
<name>A0A543PEB7_9ACTN</name>
<gene>
    <name evidence="1" type="ORF">FHU33_1800</name>
</gene>
<dbReference type="Proteomes" id="UP000319865">
    <property type="component" value="Unassembled WGS sequence"/>
</dbReference>
<evidence type="ECO:0000313" key="1">
    <source>
        <dbReference type="EMBL" id="TQN42400.1"/>
    </source>
</evidence>
<dbReference type="AlphaFoldDB" id="A0A543PEB7"/>
<accession>A0A543PEB7</accession>
<reference evidence="1 2" key="1">
    <citation type="submission" date="2019-06" db="EMBL/GenBank/DDBJ databases">
        <title>Sequencing the genomes of 1000 actinobacteria strains.</title>
        <authorList>
            <person name="Klenk H.-P."/>
        </authorList>
    </citation>
    <scope>NUCLEOTIDE SEQUENCE [LARGE SCALE GENOMIC DNA]</scope>
    <source>
        <strain evidence="1 2">DSM 46837</strain>
    </source>
</reference>
<proteinExistence type="predicted"/>
<keyword evidence="2" id="KW-1185">Reference proteome</keyword>
<evidence type="ECO:0000313" key="2">
    <source>
        <dbReference type="Proteomes" id="UP000319865"/>
    </source>
</evidence>